<organism evidence="4 5">
    <name type="scientific">Anaerocolumna sedimenticola</name>
    <dbReference type="NCBI Taxonomy" id="2696063"/>
    <lineage>
        <taxon>Bacteria</taxon>
        <taxon>Bacillati</taxon>
        <taxon>Bacillota</taxon>
        <taxon>Clostridia</taxon>
        <taxon>Lachnospirales</taxon>
        <taxon>Lachnospiraceae</taxon>
        <taxon>Anaerocolumna</taxon>
    </lineage>
</organism>
<dbReference type="SUPFAM" id="SSF53807">
    <property type="entry name" value="Helical backbone' metal receptor"/>
    <property type="match status" value="1"/>
</dbReference>
<accession>A0A6P1TFM7</accession>
<reference evidence="4 5" key="1">
    <citation type="submission" date="2020-01" db="EMBL/GenBank/DDBJ databases">
        <title>Genome analysis of Anaerocolumna sp. CBA3638.</title>
        <authorList>
            <person name="Kim J."/>
            <person name="Roh S.W."/>
        </authorList>
    </citation>
    <scope>NUCLEOTIDE SEQUENCE [LARGE SCALE GENOMIC DNA]</scope>
    <source>
        <strain evidence="4 5">CBA3638</strain>
    </source>
</reference>
<sequence length="487" mass="54812">MGLLDEKKVISREKRASTITAYQGINKVLREDLRVTEIRQRIRTFSQGNQDEIIHALALLSHIKDTPVIIHGAIGCSAAELYLYKDNSNGTWYSTDLNERDTIMGGDDKLRTTIEQVYYKYRPEVIFVVATPVVAINNDDINSIILELEEEFDTKIISIYTDGFKTKAGINGTDIVLHSLARYIDEDSITEKTYERKNEGKNKGNEINSNNTDDFINLISITENEKSIKEITRLLEKLEVKYNLIPQFATIKDIKRTRLAKASIAIAEEEADVLLNGLNEKFQIPVIRSTVPIGLRGTGEWLLELGKVIGEQDKVNDLIMVEEERVKKYISKKPLARKKVFIDLELSVAAGLAEFVEELGGKVSGISVSHIDSLNKEWLKVLPEDVLIIAGDGQPFELANLLNKNKPDFYIGGTEQAGLAASLGIIPITVTNKILYGYEGAIQLIQAILKVEKRTGFVDYMALNSSIPYRESWLKKSANWYIKQEVK</sequence>
<evidence type="ECO:0000313" key="5">
    <source>
        <dbReference type="Proteomes" id="UP000464314"/>
    </source>
</evidence>
<dbReference type="RefSeq" id="WP_161836826.1">
    <property type="nucleotide sequence ID" value="NZ_CP048000.1"/>
</dbReference>
<evidence type="ECO:0000256" key="2">
    <source>
        <dbReference type="RuleBase" id="RU004021"/>
    </source>
</evidence>
<feature type="domain" description="Nitrogenase/oxidoreductase component 1" evidence="3">
    <location>
        <begin position="56"/>
        <end position="449"/>
    </location>
</feature>
<dbReference type="KEGG" id="anr:Ana3638_03675"/>
<dbReference type="InterPro" id="IPR049939">
    <property type="entry name" value="NifE-like"/>
</dbReference>
<dbReference type="PANTHER" id="PTHR42956:SF1">
    <property type="entry name" value="NITROGENASE IRON-MOLYBDENUM COFACTOR BIOSYNTHESIS PROTEIN NIFE"/>
    <property type="match status" value="1"/>
</dbReference>
<dbReference type="GO" id="GO:0016163">
    <property type="term" value="F:nitrogenase activity"/>
    <property type="evidence" value="ECO:0007669"/>
    <property type="project" value="InterPro"/>
</dbReference>
<dbReference type="Pfam" id="PF00148">
    <property type="entry name" value="Oxidored_nitro"/>
    <property type="match status" value="1"/>
</dbReference>
<evidence type="ECO:0000259" key="3">
    <source>
        <dbReference type="Pfam" id="PF00148"/>
    </source>
</evidence>
<evidence type="ECO:0000313" key="4">
    <source>
        <dbReference type="EMBL" id="QHQ59990.1"/>
    </source>
</evidence>
<dbReference type="AlphaFoldDB" id="A0A6P1TFM7"/>
<proteinExistence type="inferred from homology"/>
<dbReference type="PANTHER" id="PTHR42956">
    <property type="entry name" value="NITROGENASE IRON-MOLYBDENUM COFACTOR BIOSYNTHESIS PROTEIN NIFE"/>
    <property type="match status" value="1"/>
</dbReference>
<dbReference type="Gene3D" id="3.40.50.1980">
    <property type="entry name" value="Nitrogenase molybdenum iron protein domain"/>
    <property type="match status" value="3"/>
</dbReference>
<dbReference type="CDD" id="cd00316">
    <property type="entry name" value="Oxidoreductase_nitrogenase"/>
    <property type="match status" value="1"/>
</dbReference>
<name>A0A6P1TFM7_9FIRM</name>
<evidence type="ECO:0000256" key="1">
    <source>
        <dbReference type="ARBA" id="ARBA00023231"/>
    </source>
</evidence>
<dbReference type="InterPro" id="IPR000318">
    <property type="entry name" value="Nase_comp1_CS"/>
</dbReference>
<protein>
    <submittedName>
        <fullName evidence="4">Oxalate:formate antiporter</fullName>
    </submittedName>
</protein>
<dbReference type="PROSITE" id="PS00699">
    <property type="entry name" value="NITROGENASE_1_1"/>
    <property type="match status" value="1"/>
</dbReference>
<comment type="similarity">
    <text evidence="2">Belongs to the NifD/NifK/NifE/NifN family.</text>
</comment>
<keyword evidence="5" id="KW-1185">Reference proteome</keyword>
<dbReference type="InterPro" id="IPR000510">
    <property type="entry name" value="Nase/OxRdtase_comp1"/>
</dbReference>
<dbReference type="Proteomes" id="UP000464314">
    <property type="component" value="Chromosome"/>
</dbReference>
<gene>
    <name evidence="4" type="ORF">Ana3638_03675</name>
</gene>
<dbReference type="EMBL" id="CP048000">
    <property type="protein sequence ID" value="QHQ59990.1"/>
    <property type="molecule type" value="Genomic_DNA"/>
</dbReference>
<keyword evidence="1 2" id="KW-0535">Nitrogen fixation</keyword>